<feature type="compositionally biased region" description="Basic and acidic residues" evidence="1">
    <location>
        <begin position="1"/>
        <end position="15"/>
    </location>
</feature>
<dbReference type="Proteomes" id="UP001642540">
    <property type="component" value="Unassembled WGS sequence"/>
</dbReference>
<feature type="compositionally biased region" description="Polar residues" evidence="1">
    <location>
        <begin position="116"/>
        <end position="133"/>
    </location>
</feature>
<reference evidence="3 4" key="1">
    <citation type="submission" date="2024-08" db="EMBL/GenBank/DDBJ databases">
        <authorList>
            <person name="Cucini C."/>
            <person name="Frati F."/>
        </authorList>
    </citation>
    <scope>NUCLEOTIDE SEQUENCE [LARGE SCALE GENOMIC DNA]</scope>
</reference>
<protein>
    <recommendedName>
        <fullName evidence="2">ARF7 effector protein C-terminal domain-containing protein</fullName>
    </recommendedName>
</protein>
<proteinExistence type="predicted"/>
<dbReference type="EMBL" id="CAXLJM020000066">
    <property type="protein sequence ID" value="CAL8121912.1"/>
    <property type="molecule type" value="Genomic_DNA"/>
</dbReference>
<feature type="compositionally biased region" description="Polar residues" evidence="1">
    <location>
        <begin position="76"/>
        <end position="95"/>
    </location>
</feature>
<organism evidence="3 4">
    <name type="scientific">Orchesella dallaii</name>
    <dbReference type="NCBI Taxonomy" id="48710"/>
    <lineage>
        <taxon>Eukaryota</taxon>
        <taxon>Metazoa</taxon>
        <taxon>Ecdysozoa</taxon>
        <taxon>Arthropoda</taxon>
        <taxon>Hexapoda</taxon>
        <taxon>Collembola</taxon>
        <taxon>Entomobryomorpha</taxon>
        <taxon>Entomobryoidea</taxon>
        <taxon>Orchesellidae</taxon>
        <taxon>Orchesellinae</taxon>
        <taxon>Orchesella</taxon>
    </lineage>
</organism>
<dbReference type="InterPro" id="IPR029264">
    <property type="entry name" value="ARF7EP_C"/>
</dbReference>
<feature type="compositionally biased region" description="Polar residues" evidence="1">
    <location>
        <begin position="38"/>
        <end position="62"/>
    </location>
</feature>
<feature type="compositionally biased region" description="Polar residues" evidence="1">
    <location>
        <begin position="16"/>
        <end position="27"/>
    </location>
</feature>
<dbReference type="PANTHER" id="PTHR46536">
    <property type="entry name" value="ARL14 EFFECTOR PROTEIN"/>
    <property type="match status" value="1"/>
</dbReference>
<evidence type="ECO:0000313" key="3">
    <source>
        <dbReference type="EMBL" id="CAL8121912.1"/>
    </source>
</evidence>
<dbReference type="PANTHER" id="PTHR46536:SF3">
    <property type="entry name" value="ARF7 EFFECTOR PROTEIN C-TERMINAL DOMAIN-CONTAINING PROTEIN"/>
    <property type="match status" value="1"/>
</dbReference>
<name>A0ABP1RE89_9HEXA</name>
<gene>
    <name evidence="3" type="ORF">ODALV1_LOCUS19593</name>
</gene>
<keyword evidence="4" id="KW-1185">Reference proteome</keyword>
<feature type="compositionally biased region" description="Basic and acidic residues" evidence="1">
    <location>
        <begin position="96"/>
        <end position="108"/>
    </location>
</feature>
<dbReference type="Pfam" id="PF14949">
    <property type="entry name" value="ARF7EP_C"/>
    <property type="match status" value="1"/>
</dbReference>
<feature type="region of interest" description="Disordered" evidence="1">
    <location>
        <begin position="1"/>
        <end position="133"/>
    </location>
</feature>
<evidence type="ECO:0000256" key="1">
    <source>
        <dbReference type="SAM" id="MobiDB-lite"/>
    </source>
</evidence>
<accession>A0ABP1RE89</accession>
<sequence length="238" mass="26262">MEHELSAIVDDKETGDNTVKVESSSENPGPAVSPSPITPTLATDTSEHFPSSGLNEAPSSSLKMVVDESIADATGKSESSVNNLSVQPPNFSGDNDNQHQDVVKDDRSPTTVPEAENNNTIKPNSESYISDNSLSGMKRLGHSSEKYLLTDEMKFMANFDPTQRMDRKRSKRYTESGIVVERCDCLIPTCPGCHFPCKHCGGNLCGHTCRKGREWDYEEIEIQGQQIIRRPVDDNELK</sequence>
<comment type="caution">
    <text evidence="3">The sequence shown here is derived from an EMBL/GenBank/DDBJ whole genome shotgun (WGS) entry which is preliminary data.</text>
</comment>
<evidence type="ECO:0000259" key="2">
    <source>
        <dbReference type="Pfam" id="PF14949"/>
    </source>
</evidence>
<evidence type="ECO:0000313" key="4">
    <source>
        <dbReference type="Proteomes" id="UP001642540"/>
    </source>
</evidence>
<feature type="domain" description="ARF7 effector protein C-terminal" evidence="2">
    <location>
        <begin position="162"/>
        <end position="222"/>
    </location>
</feature>